<feature type="domain" description="Carboxymuconolactone decarboxylase-like" evidence="1">
    <location>
        <begin position="9"/>
        <end position="91"/>
    </location>
</feature>
<evidence type="ECO:0000313" key="2">
    <source>
        <dbReference type="EMBL" id="UWZ86354.1"/>
    </source>
</evidence>
<dbReference type="EMBL" id="CP093313">
    <property type="protein sequence ID" value="UWZ86354.1"/>
    <property type="molecule type" value="Genomic_DNA"/>
</dbReference>
<protein>
    <submittedName>
        <fullName evidence="2">Carboxymuconolactone decarboxylase family protein</fullName>
    </submittedName>
</protein>
<dbReference type="Proteomes" id="UP001059380">
    <property type="component" value="Chromosome"/>
</dbReference>
<proteinExistence type="predicted"/>
<dbReference type="InterPro" id="IPR004675">
    <property type="entry name" value="AhpD_core"/>
</dbReference>
<dbReference type="KEGG" id="orp:MOP44_10520"/>
<evidence type="ECO:0000313" key="3">
    <source>
        <dbReference type="Proteomes" id="UP001059380"/>
    </source>
</evidence>
<sequence length="165" mass="18629">MKNPVMVLPEAMPHLLAFNNVIEKSGLSKKTRELVHLRVSQINGCAVCLDMHARELERAGETNERLFAVSAWREAPYFTDAERAALAVAEAATRLADRPESVSDEIWNEAARHYNERELAALVLSIAVINFWNRVNATTRQIAGEWAKSDEARKWVEERQHAHAG</sequence>
<dbReference type="RefSeq" id="WP_260795994.1">
    <property type="nucleotide sequence ID" value="NZ_CP093313.1"/>
</dbReference>
<evidence type="ECO:0000259" key="1">
    <source>
        <dbReference type="Pfam" id="PF02627"/>
    </source>
</evidence>
<keyword evidence="3" id="KW-1185">Reference proteome</keyword>
<dbReference type="GO" id="GO:0051920">
    <property type="term" value="F:peroxiredoxin activity"/>
    <property type="evidence" value="ECO:0007669"/>
    <property type="project" value="InterPro"/>
</dbReference>
<dbReference type="PANTHER" id="PTHR34846">
    <property type="entry name" value="4-CARBOXYMUCONOLACTONE DECARBOXYLASE FAMILY PROTEIN (AFU_ORTHOLOGUE AFUA_6G11590)"/>
    <property type="match status" value="1"/>
</dbReference>
<organism evidence="2 3">
    <name type="scientific">Occallatibacter riparius</name>
    <dbReference type="NCBI Taxonomy" id="1002689"/>
    <lineage>
        <taxon>Bacteria</taxon>
        <taxon>Pseudomonadati</taxon>
        <taxon>Acidobacteriota</taxon>
        <taxon>Terriglobia</taxon>
        <taxon>Terriglobales</taxon>
        <taxon>Acidobacteriaceae</taxon>
        <taxon>Occallatibacter</taxon>
    </lineage>
</organism>
<dbReference type="Pfam" id="PF02627">
    <property type="entry name" value="CMD"/>
    <property type="match status" value="1"/>
</dbReference>
<dbReference type="InterPro" id="IPR029032">
    <property type="entry name" value="AhpD-like"/>
</dbReference>
<dbReference type="PANTHER" id="PTHR34846:SF7">
    <property type="entry name" value="BLL7811 PROTEIN"/>
    <property type="match status" value="1"/>
</dbReference>
<accession>A0A9J7BWY8</accession>
<name>A0A9J7BWY8_9BACT</name>
<reference evidence="2" key="1">
    <citation type="submission" date="2021-04" db="EMBL/GenBank/DDBJ databases">
        <title>Phylogenetic analysis of Acidobacteriaceae.</title>
        <authorList>
            <person name="Qiu L."/>
            <person name="Zhang Q."/>
        </authorList>
    </citation>
    <scope>NUCLEOTIDE SEQUENCE</scope>
    <source>
        <strain evidence="2">DSM 25168</strain>
    </source>
</reference>
<dbReference type="NCBIfam" id="TIGR00778">
    <property type="entry name" value="ahpD_dom"/>
    <property type="match status" value="1"/>
</dbReference>
<dbReference type="AlphaFoldDB" id="A0A9J7BWY8"/>
<dbReference type="Gene3D" id="1.20.1290.10">
    <property type="entry name" value="AhpD-like"/>
    <property type="match status" value="1"/>
</dbReference>
<dbReference type="InterPro" id="IPR003779">
    <property type="entry name" value="CMD-like"/>
</dbReference>
<dbReference type="SUPFAM" id="SSF69118">
    <property type="entry name" value="AhpD-like"/>
    <property type="match status" value="1"/>
</dbReference>
<gene>
    <name evidence="2" type="ORF">MOP44_10520</name>
</gene>